<dbReference type="Gene3D" id="3.30.360.10">
    <property type="entry name" value="Dihydrodipicolinate Reductase, domain 2"/>
    <property type="match status" value="1"/>
</dbReference>
<accession>A0A4R2B9G7</accession>
<dbReference type="Gene3D" id="3.40.50.720">
    <property type="entry name" value="NAD(P)-binding Rossmann-like Domain"/>
    <property type="match status" value="1"/>
</dbReference>
<dbReference type="PANTHER" id="PTHR22604">
    <property type="entry name" value="OXIDOREDUCTASES"/>
    <property type="match status" value="1"/>
</dbReference>
<evidence type="ECO:0000313" key="6">
    <source>
        <dbReference type="Proteomes" id="UP000295689"/>
    </source>
</evidence>
<gene>
    <name evidence="5" type="ORF">EV146_110168</name>
</gene>
<dbReference type="InterPro" id="IPR050984">
    <property type="entry name" value="Gfo/Idh/MocA_domain"/>
</dbReference>
<keyword evidence="2" id="KW-0560">Oxidoreductase</keyword>
<feature type="domain" description="Gfo/Idh/MocA-like oxidoreductase N-terminal" evidence="3">
    <location>
        <begin position="5"/>
        <end position="123"/>
    </location>
</feature>
<dbReference type="InterPro" id="IPR000683">
    <property type="entry name" value="Gfo/Idh/MocA-like_OxRdtase_N"/>
</dbReference>
<dbReference type="AlphaFoldDB" id="A0A4R2B9G7"/>
<protein>
    <submittedName>
        <fullName evidence="5">Putative dehydrogenase</fullName>
    </submittedName>
</protein>
<name>A0A4R2B9G7_9BACI</name>
<evidence type="ECO:0000256" key="2">
    <source>
        <dbReference type="ARBA" id="ARBA00023002"/>
    </source>
</evidence>
<dbReference type="GO" id="GO:0000166">
    <property type="term" value="F:nucleotide binding"/>
    <property type="evidence" value="ECO:0007669"/>
    <property type="project" value="InterPro"/>
</dbReference>
<feature type="domain" description="GFO/IDH/MocA-like oxidoreductase" evidence="4">
    <location>
        <begin position="133"/>
        <end position="251"/>
    </location>
</feature>
<sequence length="336" mass="36961">MGKKLRFGVLGCANIAVKAVIPALKKSEMCEVVAIASRGIEKAERTAAELGIERAYGSYEELLSDPEVDAVYIPLPNHLHKEWTIKSAQAGKHVLCEKPLALNQEEAAEMVQACREAGVKLAEAFMYRHHPRYARVKEIMDSGEIGTIRAVHGSFTFNNAGDTDNVRYRADWGGGSIYDVGCYPISAARFLLGQEPEAATVQAFFSPEHDHVDMMASGLIEFPNQVGLTFTCGMWAEFQNSLQVLGSEGRIDISSAFIAGSAEEASFTVTVKGEKRTEESPAVNQYSIQGDLFARSILEDTPLRFESEDAIFNMKVIDACLTSAKEKQRIVLRQSR</sequence>
<evidence type="ECO:0000259" key="4">
    <source>
        <dbReference type="Pfam" id="PF22725"/>
    </source>
</evidence>
<evidence type="ECO:0000259" key="3">
    <source>
        <dbReference type="Pfam" id="PF01408"/>
    </source>
</evidence>
<proteinExistence type="inferred from homology"/>
<dbReference type="InterPro" id="IPR036291">
    <property type="entry name" value="NAD(P)-bd_dom_sf"/>
</dbReference>
<organism evidence="5 6">
    <name type="scientific">Mesobacillus foraminis</name>
    <dbReference type="NCBI Taxonomy" id="279826"/>
    <lineage>
        <taxon>Bacteria</taxon>
        <taxon>Bacillati</taxon>
        <taxon>Bacillota</taxon>
        <taxon>Bacilli</taxon>
        <taxon>Bacillales</taxon>
        <taxon>Bacillaceae</taxon>
        <taxon>Mesobacillus</taxon>
    </lineage>
</organism>
<dbReference type="PANTHER" id="PTHR22604:SF105">
    <property type="entry name" value="TRANS-1,2-DIHYDROBENZENE-1,2-DIOL DEHYDROGENASE"/>
    <property type="match status" value="1"/>
</dbReference>
<dbReference type="Proteomes" id="UP000295689">
    <property type="component" value="Unassembled WGS sequence"/>
</dbReference>
<dbReference type="SUPFAM" id="SSF55347">
    <property type="entry name" value="Glyceraldehyde-3-phosphate dehydrogenase-like, C-terminal domain"/>
    <property type="match status" value="1"/>
</dbReference>
<dbReference type="SUPFAM" id="SSF51735">
    <property type="entry name" value="NAD(P)-binding Rossmann-fold domains"/>
    <property type="match status" value="1"/>
</dbReference>
<keyword evidence="6" id="KW-1185">Reference proteome</keyword>
<evidence type="ECO:0000313" key="5">
    <source>
        <dbReference type="EMBL" id="TCN22682.1"/>
    </source>
</evidence>
<dbReference type="Pfam" id="PF22725">
    <property type="entry name" value="GFO_IDH_MocA_C3"/>
    <property type="match status" value="1"/>
</dbReference>
<dbReference type="GO" id="GO:0016491">
    <property type="term" value="F:oxidoreductase activity"/>
    <property type="evidence" value="ECO:0007669"/>
    <property type="project" value="UniProtKB-KW"/>
</dbReference>
<comment type="similarity">
    <text evidence="1">Belongs to the Gfo/Idh/MocA family.</text>
</comment>
<dbReference type="RefSeq" id="WP_132009579.1">
    <property type="nucleotide sequence ID" value="NZ_JABUHM010000011.1"/>
</dbReference>
<evidence type="ECO:0000256" key="1">
    <source>
        <dbReference type="ARBA" id="ARBA00010928"/>
    </source>
</evidence>
<comment type="caution">
    <text evidence="5">The sequence shown here is derived from an EMBL/GenBank/DDBJ whole genome shotgun (WGS) entry which is preliminary data.</text>
</comment>
<dbReference type="EMBL" id="SLVV01000010">
    <property type="protein sequence ID" value="TCN22682.1"/>
    <property type="molecule type" value="Genomic_DNA"/>
</dbReference>
<reference evidence="5 6" key="1">
    <citation type="journal article" date="2015" name="Stand. Genomic Sci.">
        <title>Genomic Encyclopedia of Bacterial and Archaeal Type Strains, Phase III: the genomes of soil and plant-associated and newly described type strains.</title>
        <authorList>
            <person name="Whitman W.B."/>
            <person name="Woyke T."/>
            <person name="Klenk H.P."/>
            <person name="Zhou Y."/>
            <person name="Lilburn T.G."/>
            <person name="Beck B.J."/>
            <person name="De Vos P."/>
            <person name="Vandamme P."/>
            <person name="Eisen J.A."/>
            <person name="Garrity G."/>
            <person name="Hugenholtz P."/>
            <person name="Kyrpides N.C."/>
        </authorList>
    </citation>
    <scope>NUCLEOTIDE SEQUENCE [LARGE SCALE GENOMIC DNA]</scope>
    <source>
        <strain evidence="5 6">CV53</strain>
    </source>
</reference>
<dbReference type="Pfam" id="PF01408">
    <property type="entry name" value="GFO_IDH_MocA"/>
    <property type="match status" value="1"/>
</dbReference>
<dbReference type="InterPro" id="IPR055170">
    <property type="entry name" value="GFO_IDH_MocA-like_dom"/>
</dbReference>